<evidence type="ECO:0000313" key="2">
    <source>
        <dbReference type="EMBL" id="CAI9095491.1"/>
    </source>
</evidence>
<feature type="compositionally biased region" description="Acidic residues" evidence="1">
    <location>
        <begin position="71"/>
        <end position="84"/>
    </location>
</feature>
<protein>
    <submittedName>
        <fullName evidence="2">OLC1v1031455C1</fullName>
    </submittedName>
</protein>
<feature type="compositionally biased region" description="Polar residues" evidence="1">
    <location>
        <begin position="113"/>
        <end position="132"/>
    </location>
</feature>
<keyword evidence="3" id="KW-1185">Reference proteome</keyword>
<dbReference type="AlphaFoldDB" id="A0AAV1CJC0"/>
<feature type="region of interest" description="Disordered" evidence="1">
    <location>
        <begin position="48"/>
        <end position="89"/>
    </location>
</feature>
<dbReference type="EMBL" id="OX459119">
    <property type="protein sequence ID" value="CAI9095491.1"/>
    <property type="molecule type" value="Genomic_DNA"/>
</dbReference>
<feature type="region of interest" description="Disordered" evidence="1">
    <location>
        <begin position="111"/>
        <end position="133"/>
    </location>
</feature>
<feature type="compositionally biased region" description="Acidic residues" evidence="1">
    <location>
        <begin position="48"/>
        <end position="64"/>
    </location>
</feature>
<evidence type="ECO:0000256" key="1">
    <source>
        <dbReference type="SAM" id="MobiDB-lite"/>
    </source>
</evidence>
<gene>
    <name evidence="2" type="ORF">OLC1_LOCUS6454</name>
</gene>
<organism evidence="2 3">
    <name type="scientific">Oldenlandia corymbosa var. corymbosa</name>
    <dbReference type="NCBI Taxonomy" id="529605"/>
    <lineage>
        <taxon>Eukaryota</taxon>
        <taxon>Viridiplantae</taxon>
        <taxon>Streptophyta</taxon>
        <taxon>Embryophyta</taxon>
        <taxon>Tracheophyta</taxon>
        <taxon>Spermatophyta</taxon>
        <taxon>Magnoliopsida</taxon>
        <taxon>eudicotyledons</taxon>
        <taxon>Gunneridae</taxon>
        <taxon>Pentapetalae</taxon>
        <taxon>asterids</taxon>
        <taxon>lamiids</taxon>
        <taxon>Gentianales</taxon>
        <taxon>Rubiaceae</taxon>
        <taxon>Rubioideae</taxon>
        <taxon>Spermacoceae</taxon>
        <taxon>Hedyotis-Oldenlandia complex</taxon>
        <taxon>Oldenlandia</taxon>
    </lineage>
</organism>
<sequence>MRGLKRVISRRLTLTQNCKSWCRDALAGDRLLILYDYPVDDVVDDTAGEDAASESDSDSSDGDWDEKNSEYDQEESENDYEYTVDDSGGVERVGQKDTCALCKITGRRKFPSRTASQGTQSEPTDRPSTSEVGNKCGSCGVTDHNQRKCPFIEPAEGVVDLGSNADDLFDTVNLTANTVSSIRKLVDPDESNCEETGLHENIVAISLRPMDCVSYCDLSSLSHPIKFSKNVQMKKEITKGKQQGPENEELDFMFLDDPVFQVKQLRGRTISVVQPNQINNTKFQEIFGDVVPQQYKISYSYKIAQLKNVKKVTIQSKMAAQMHKPDGEIDWASQAVCDSIAEQTTKAIIRTNEKYEIYGLKLPPSSTDDMFSIDSTQAKPSAYMAAKLIATTTEMYEMYGPHVKLKDIGKPKPMLKYLKTEK</sequence>
<reference evidence="2" key="1">
    <citation type="submission" date="2023-03" db="EMBL/GenBank/DDBJ databases">
        <authorList>
            <person name="Julca I."/>
        </authorList>
    </citation>
    <scope>NUCLEOTIDE SEQUENCE</scope>
</reference>
<evidence type="ECO:0000313" key="3">
    <source>
        <dbReference type="Proteomes" id="UP001161247"/>
    </source>
</evidence>
<proteinExistence type="predicted"/>
<dbReference type="Proteomes" id="UP001161247">
    <property type="component" value="Chromosome 2"/>
</dbReference>
<name>A0AAV1CJC0_OLDCO</name>
<accession>A0AAV1CJC0</accession>